<dbReference type="EMBL" id="OW152817">
    <property type="protein sequence ID" value="CAH2069050.1"/>
    <property type="molecule type" value="Genomic_DNA"/>
</dbReference>
<evidence type="ECO:0000256" key="10">
    <source>
        <dbReference type="ARBA" id="ARBA00023180"/>
    </source>
</evidence>
<evidence type="ECO:0000256" key="15">
    <source>
        <dbReference type="SAM" id="SignalP"/>
    </source>
</evidence>
<accession>A0ABN8IXG5</accession>
<evidence type="ECO:0000256" key="11">
    <source>
        <dbReference type="ARBA" id="ARBA00046288"/>
    </source>
</evidence>
<dbReference type="CDD" id="cd02123">
    <property type="entry name" value="PA_C_RZF_like"/>
    <property type="match status" value="1"/>
</dbReference>
<keyword evidence="2" id="KW-0808">Transferase</keyword>
<evidence type="ECO:0000256" key="12">
    <source>
        <dbReference type="PROSITE-ProRule" id="PRU00175"/>
    </source>
</evidence>
<evidence type="ECO:0000256" key="3">
    <source>
        <dbReference type="ARBA" id="ARBA00022692"/>
    </source>
</evidence>
<dbReference type="SMART" id="SM00184">
    <property type="entry name" value="RING"/>
    <property type="match status" value="1"/>
</dbReference>
<evidence type="ECO:0000256" key="8">
    <source>
        <dbReference type="ARBA" id="ARBA00022989"/>
    </source>
</evidence>
<dbReference type="Gene3D" id="3.50.30.30">
    <property type="match status" value="1"/>
</dbReference>
<dbReference type="CDD" id="cd16796">
    <property type="entry name" value="RING-H2_RNF13"/>
    <property type="match status" value="1"/>
</dbReference>
<protein>
    <recommendedName>
        <fullName evidence="16">RING-type domain-containing protein</fullName>
    </recommendedName>
</protein>
<comment type="subcellular location">
    <subcellularLocation>
        <location evidence="11">Endomembrane system</location>
        <topology evidence="11">Single-pass type I membrane protein</topology>
    </subcellularLocation>
</comment>
<keyword evidence="4" id="KW-0479">Metal-binding</keyword>
<dbReference type="InterPro" id="IPR003137">
    <property type="entry name" value="PA_domain"/>
</dbReference>
<dbReference type="Pfam" id="PF02225">
    <property type="entry name" value="PA"/>
    <property type="match status" value="1"/>
</dbReference>
<evidence type="ECO:0000256" key="14">
    <source>
        <dbReference type="SAM" id="Phobius"/>
    </source>
</evidence>
<dbReference type="Proteomes" id="UP000837857">
    <property type="component" value="Chromosome 5"/>
</dbReference>
<proteinExistence type="predicted"/>
<feature type="chain" id="PRO_5045550547" description="RING-type domain-containing protein" evidence="15">
    <location>
        <begin position="19"/>
        <end position="480"/>
    </location>
</feature>
<keyword evidence="8 14" id="KW-1133">Transmembrane helix</keyword>
<keyword evidence="9 14" id="KW-0472">Membrane</keyword>
<keyword evidence="18" id="KW-1185">Reference proteome</keyword>
<comment type="pathway">
    <text evidence="1">Protein modification; protein ubiquitination.</text>
</comment>
<feature type="compositionally biased region" description="Basic residues" evidence="13">
    <location>
        <begin position="435"/>
        <end position="448"/>
    </location>
</feature>
<organism evidence="17 18">
    <name type="scientific">Iphiclides podalirius</name>
    <name type="common">scarce swallowtail</name>
    <dbReference type="NCBI Taxonomy" id="110791"/>
    <lineage>
        <taxon>Eukaryota</taxon>
        <taxon>Metazoa</taxon>
        <taxon>Ecdysozoa</taxon>
        <taxon>Arthropoda</taxon>
        <taxon>Hexapoda</taxon>
        <taxon>Insecta</taxon>
        <taxon>Pterygota</taxon>
        <taxon>Neoptera</taxon>
        <taxon>Endopterygota</taxon>
        <taxon>Lepidoptera</taxon>
        <taxon>Glossata</taxon>
        <taxon>Ditrysia</taxon>
        <taxon>Papilionoidea</taxon>
        <taxon>Papilionidae</taxon>
        <taxon>Papilioninae</taxon>
        <taxon>Iphiclides</taxon>
    </lineage>
</organism>
<keyword evidence="10" id="KW-0325">Glycoprotein</keyword>
<dbReference type="Pfam" id="PF13639">
    <property type="entry name" value="zf-RING_2"/>
    <property type="match status" value="1"/>
</dbReference>
<sequence>MLRAVAACLMGLLAHAAGSVLVYTVETPHTGEKWYRLKVTRMRCRGEDSRRHFAVRVIGRENCVLTAAASRTKMAAHLLINAVKVLHIVGMQHFITEEFRDIPATFGDELPVDGLRGMLVQGEPEDGCSALPAPPTTDNFTGKWIVLLARYNCSFEVKIRNAQLAGYDCAIVHNVNSSDLETMSAKNPDGITIPSVFVSDLAGIILSEQYLYTSTHYYIMVNGELPYNINSLLVPFAVVVVLCLIVILIFMIVKCIKDRRRARRHRLPSRALRKIPTCKFSKGDPYDTCAICLDDYQEGERLRVLPCAHAYHAKCIDPWLTQNRRVCPVCKRRVLAAGERRPHSDSDSDASEPLVAARAPPTQGGTFEEQRENPFVRAARYMARLRGSSARAEAADADAESALPTEDTEQNANNDENADEDESRPLIAAAGNERRARRARRPRPRPRPAHPSINGEERGEIGVAALPASTPETAPRHVDL</sequence>
<evidence type="ECO:0000256" key="2">
    <source>
        <dbReference type="ARBA" id="ARBA00022679"/>
    </source>
</evidence>
<evidence type="ECO:0000256" key="13">
    <source>
        <dbReference type="SAM" id="MobiDB-lite"/>
    </source>
</evidence>
<name>A0ABN8IXG5_9NEOP</name>
<dbReference type="SUPFAM" id="SSF57850">
    <property type="entry name" value="RING/U-box"/>
    <property type="match status" value="1"/>
</dbReference>
<feature type="domain" description="RING-type" evidence="16">
    <location>
        <begin position="289"/>
        <end position="331"/>
    </location>
</feature>
<dbReference type="PROSITE" id="PS50089">
    <property type="entry name" value="ZF_RING_2"/>
    <property type="match status" value="1"/>
</dbReference>
<keyword evidence="3 14" id="KW-0812">Transmembrane</keyword>
<feature type="transmembrane region" description="Helical" evidence="14">
    <location>
        <begin position="232"/>
        <end position="256"/>
    </location>
</feature>
<feature type="signal peptide" evidence="15">
    <location>
        <begin position="1"/>
        <end position="18"/>
    </location>
</feature>
<dbReference type="Gene3D" id="3.30.40.10">
    <property type="entry name" value="Zinc/RING finger domain, C3HC4 (zinc finger)"/>
    <property type="match status" value="1"/>
</dbReference>
<evidence type="ECO:0000256" key="9">
    <source>
        <dbReference type="ARBA" id="ARBA00023136"/>
    </source>
</evidence>
<gene>
    <name evidence="17" type="ORF">IPOD504_LOCUS14714</name>
</gene>
<keyword evidence="7" id="KW-0862">Zinc</keyword>
<evidence type="ECO:0000256" key="6">
    <source>
        <dbReference type="ARBA" id="ARBA00022771"/>
    </source>
</evidence>
<dbReference type="PANTHER" id="PTHR47168">
    <property type="entry name" value="RING ZINC FINGER DOMAIN SUPERFAMILY PROTEIN-RELATED"/>
    <property type="match status" value="1"/>
</dbReference>
<evidence type="ECO:0000256" key="1">
    <source>
        <dbReference type="ARBA" id="ARBA00004906"/>
    </source>
</evidence>
<dbReference type="InterPro" id="IPR001841">
    <property type="entry name" value="Znf_RING"/>
</dbReference>
<keyword evidence="6 12" id="KW-0863">Zinc-finger</keyword>
<evidence type="ECO:0000313" key="18">
    <source>
        <dbReference type="Proteomes" id="UP000837857"/>
    </source>
</evidence>
<keyword evidence="5 15" id="KW-0732">Signal</keyword>
<feature type="non-terminal residue" evidence="17">
    <location>
        <position position="1"/>
    </location>
</feature>
<evidence type="ECO:0000256" key="4">
    <source>
        <dbReference type="ARBA" id="ARBA00022723"/>
    </source>
</evidence>
<feature type="region of interest" description="Disordered" evidence="13">
    <location>
        <begin position="338"/>
        <end position="373"/>
    </location>
</feature>
<evidence type="ECO:0000256" key="5">
    <source>
        <dbReference type="ARBA" id="ARBA00022729"/>
    </source>
</evidence>
<feature type="region of interest" description="Disordered" evidence="13">
    <location>
        <begin position="391"/>
        <end position="480"/>
    </location>
</feature>
<evidence type="ECO:0000313" key="17">
    <source>
        <dbReference type="EMBL" id="CAH2069050.1"/>
    </source>
</evidence>
<dbReference type="InterPro" id="IPR044744">
    <property type="entry name" value="ZNRF4/RNF13/RNF167_PA"/>
</dbReference>
<dbReference type="InterPro" id="IPR013083">
    <property type="entry name" value="Znf_RING/FYVE/PHD"/>
</dbReference>
<evidence type="ECO:0000259" key="16">
    <source>
        <dbReference type="PROSITE" id="PS50089"/>
    </source>
</evidence>
<dbReference type="InterPro" id="IPR051653">
    <property type="entry name" value="E3_ligase_sorting_rcpt"/>
</dbReference>
<dbReference type="PANTHER" id="PTHR47168:SF1">
    <property type="entry name" value="OS02G0798600 PROTEIN"/>
    <property type="match status" value="1"/>
</dbReference>
<reference evidence="17" key="1">
    <citation type="submission" date="2022-03" db="EMBL/GenBank/DDBJ databases">
        <authorList>
            <person name="Martin H S."/>
        </authorList>
    </citation>
    <scope>NUCLEOTIDE SEQUENCE</scope>
</reference>
<evidence type="ECO:0000256" key="7">
    <source>
        <dbReference type="ARBA" id="ARBA00022833"/>
    </source>
</evidence>